<reference evidence="18" key="1">
    <citation type="submission" date="2016-10" db="EMBL/GenBank/DDBJ databases">
        <authorList>
            <person name="Varghese N."/>
            <person name="Submissions S."/>
        </authorList>
    </citation>
    <scope>NUCLEOTIDE SEQUENCE [LARGE SCALE GENOMIC DNA]</scope>
    <source>
        <strain evidence="18">DSM 22619</strain>
    </source>
</reference>
<dbReference type="GO" id="GO:0005737">
    <property type="term" value="C:cytoplasm"/>
    <property type="evidence" value="ECO:0007669"/>
    <property type="project" value="TreeGrafter"/>
</dbReference>
<keyword evidence="9" id="KW-0067">ATP-binding</keyword>
<evidence type="ECO:0000256" key="3">
    <source>
        <dbReference type="ARBA" id="ARBA00013247"/>
    </source>
</evidence>
<evidence type="ECO:0000256" key="8">
    <source>
        <dbReference type="ARBA" id="ARBA00022777"/>
    </source>
</evidence>
<organism evidence="17 18">
    <name type="scientific">Parafannyhessea umbonata</name>
    <dbReference type="NCBI Taxonomy" id="604330"/>
    <lineage>
        <taxon>Bacteria</taxon>
        <taxon>Bacillati</taxon>
        <taxon>Actinomycetota</taxon>
        <taxon>Coriobacteriia</taxon>
        <taxon>Coriobacteriales</taxon>
        <taxon>Atopobiaceae</taxon>
        <taxon>Parafannyhessea</taxon>
    </lineage>
</organism>
<feature type="domain" description="Ribose-phosphate pyrophosphokinase N-terminal" evidence="16">
    <location>
        <begin position="16"/>
        <end position="132"/>
    </location>
</feature>
<dbReference type="GO" id="GO:0006015">
    <property type="term" value="P:5-phosphoribose 1-diphosphate biosynthetic process"/>
    <property type="evidence" value="ECO:0007669"/>
    <property type="project" value="TreeGrafter"/>
</dbReference>
<dbReference type="FunFam" id="3.40.50.2020:FF:000001">
    <property type="entry name" value="Ribose-phosphate pyrophosphokinase"/>
    <property type="match status" value="1"/>
</dbReference>
<evidence type="ECO:0000313" key="17">
    <source>
        <dbReference type="EMBL" id="SDC57706.1"/>
    </source>
</evidence>
<keyword evidence="10" id="KW-0460">Magnesium</keyword>
<comment type="similarity">
    <text evidence="14">Belongs to the ribose-phosphate pyrophosphokinase family. Class I subfamily.</text>
</comment>
<evidence type="ECO:0000256" key="7">
    <source>
        <dbReference type="ARBA" id="ARBA00022741"/>
    </source>
</evidence>
<dbReference type="SUPFAM" id="SSF53271">
    <property type="entry name" value="PRTase-like"/>
    <property type="match status" value="1"/>
</dbReference>
<dbReference type="GO" id="GO:0016301">
    <property type="term" value="F:kinase activity"/>
    <property type="evidence" value="ECO:0007669"/>
    <property type="project" value="UniProtKB-KW"/>
</dbReference>
<dbReference type="CDD" id="cd06223">
    <property type="entry name" value="PRTases_typeI"/>
    <property type="match status" value="1"/>
</dbReference>
<dbReference type="GO" id="GO:0004749">
    <property type="term" value="F:ribose phosphate diphosphokinase activity"/>
    <property type="evidence" value="ECO:0007669"/>
    <property type="project" value="UniProtKB-EC"/>
</dbReference>
<dbReference type="RefSeq" id="WP_090847450.1">
    <property type="nucleotide sequence ID" value="NZ_FMZL01000024.1"/>
</dbReference>
<keyword evidence="18" id="KW-1185">Reference proteome</keyword>
<protein>
    <recommendedName>
        <fullName evidence="15">Ribose-phosphate pyrophosphokinase</fullName>
        <ecNumber evidence="3">2.7.6.1</ecNumber>
    </recommendedName>
    <alternativeName>
        <fullName evidence="11">Phosphoribosyl pyrophosphate synthase</fullName>
    </alternativeName>
</protein>
<evidence type="ECO:0000256" key="2">
    <source>
        <dbReference type="ARBA" id="ARBA00004996"/>
    </source>
</evidence>
<evidence type="ECO:0000256" key="1">
    <source>
        <dbReference type="ARBA" id="ARBA00001946"/>
    </source>
</evidence>
<dbReference type="STRING" id="604330.SAMN04489857_1708"/>
<evidence type="ECO:0000256" key="13">
    <source>
        <dbReference type="ARBA" id="ARBA00054914"/>
    </source>
</evidence>
<comment type="pathway">
    <text evidence="2">Metabolic intermediate biosynthesis; 5-phospho-alpha-D-ribose 1-diphosphate biosynthesis; 5-phospho-alpha-D-ribose 1-diphosphate from D-ribose 5-phosphate (route I): step 1/1.</text>
</comment>
<dbReference type="GO" id="GO:0002189">
    <property type="term" value="C:ribose phosphate diphosphokinase complex"/>
    <property type="evidence" value="ECO:0007669"/>
    <property type="project" value="TreeGrafter"/>
</dbReference>
<keyword evidence="5" id="KW-0479">Metal-binding</keyword>
<keyword evidence="8 17" id="KW-0418">Kinase</keyword>
<gene>
    <name evidence="17" type="ORF">SAMN04487824_12410</name>
</gene>
<evidence type="ECO:0000256" key="10">
    <source>
        <dbReference type="ARBA" id="ARBA00022842"/>
    </source>
</evidence>
<dbReference type="FunFam" id="3.40.50.2020:FF:000002">
    <property type="entry name" value="Ribose-phosphate pyrophosphokinase"/>
    <property type="match status" value="1"/>
</dbReference>
<dbReference type="NCBIfam" id="TIGR01251">
    <property type="entry name" value="ribP_PPkin"/>
    <property type="match status" value="1"/>
</dbReference>
<dbReference type="GO" id="GO:0000287">
    <property type="term" value="F:magnesium ion binding"/>
    <property type="evidence" value="ECO:0007669"/>
    <property type="project" value="InterPro"/>
</dbReference>
<keyword evidence="6" id="KW-0545">Nucleotide biosynthesis</keyword>
<sequence length="331" mass="35703">MYEDLCKPLNVEKNIRLYTGTGNPALAQRIANVLHLELSGLMITKFANGEIYARFEETVRGCEVFFVQSVAGKNVNDLLMETLIVADAATRASAASFTAVIPHYGYARQDRKAASREPITARLVANLLEAAGVDRVITLDLHSNQIQGFFDIPVTHLTALYQFGDYFKAKNFDLNNTVVVSPDMGRAKVAKKLSDYLGCEVAIAHKSRPKHNAAEVMGIIGNIKGKTCIVNDDMIDTGGTLVGSIHKLKEMGAGDIYISATHGIFSKQAIQLLEDAPIEECVVTDSIPCAVANTEGSKIKQISVAKELADAIFAVYANFSVSGLAGGNSEM</sequence>
<dbReference type="InterPro" id="IPR029099">
    <property type="entry name" value="Pribosyltran_N"/>
</dbReference>
<keyword evidence="7" id="KW-0547">Nucleotide-binding</keyword>
<evidence type="ECO:0000313" key="18">
    <source>
        <dbReference type="Proteomes" id="UP000198528"/>
    </source>
</evidence>
<evidence type="ECO:0000256" key="6">
    <source>
        <dbReference type="ARBA" id="ARBA00022727"/>
    </source>
</evidence>
<evidence type="ECO:0000259" key="16">
    <source>
        <dbReference type="Pfam" id="PF13793"/>
    </source>
</evidence>
<comment type="function">
    <text evidence="13">Involved in the biosynthesis of the central metabolite phospho-alpha-D-ribosyl-1-pyrophosphate (PRPP) via the transfer of pyrophosphoryl group from ATP to 1-hydroxyl of ribose-5-phosphate (Rib-5-P).</text>
</comment>
<proteinExistence type="inferred from homology"/>
<dbReference type="Pfam" id="PF13793">
    <property type="entry name" value="Pribosyltran_N"/>
    <property type="match status" value="1"/>
</dbReference>
<name>A0A1G6MRU5_9ACTN</name>
<evidence type="ECO:0000256" key="14">
    <source>
        <dbReference type="ARBA" id="ARBA00061444"/>
    </source>
</evidence>
<dbReference type="NCBIfam" id="NF002320">
    <property type="entry name" value="PRK01259.1"/>
    <property type="match status" value="1"/>
</dbReference>
<evidence type="ECO:0000256" key="5">
    <source>
        <dbReference type="ARBA" id="ARBA00022723"/>
    </source>
</evidence>
<dbReference type="Pfam" id="PF14572">
    <property type="entry name" value="Pribosyl_synth"/>
    <property type="match status" value="1"/>
</dbReference>
<comment type="cofactor">
    <cofactor evidence="1">
        <name>Mg(2+)</name>
        <dbReference type="ChEBI" id="CHEBI:18420"/>
    </cofactor>
</comment>
<comment type="catalytic activity">
    <reaction evidence="12">
        <text>D-ribose 5-phosphate + ATP = 5-phospho-alpha-D-ribose 1-diphosphate + AMP + H(+)</text>
        <dbReference type="Rhea" id="RHEA:15609"/>
        <dbReference type="ChEBI" id="CHEBI:15378"/>
        <dbReference type="ChEBI" id="CHEBI:30616"/>
        <dbReference type="ChEBI" id="CHEBI:58017"/>
        <dbReference type="ChEBI" id="CHEBI:78346"/>
        <dbReference type="ChEBI" id="CHEBI:456215"/>
        <dbReference type="EC" id="2.7.6.1"/>
    </reaction>
</comment>
<evidence type="ECO:0000256" key="11">
    <source>
        <dbReference type="ARBA" id="ARBA00029942"/>
    </source>
</evidence>
<dbReference type="GO" id="GO:0005524">
    <property type="term" value="F:ATP binding"/>
    <property type="evidence" value="ECO:0007669"/>
    <property type="project" value="UniProtKB-KW"/>
</dbReference>
<dbReference type="InterPro" id="IPR005946">
    <property type="entry name" value="Rib-P_diPkinase"/>
</dbReference>
<dbReference type="InterPro" id="IPR000836">
    <property type="entry name" value="PRTase_dom"/>
</dbReference>
<dbReference type="Gene3D" id="3.40.50.2020">
    <property type="match status" value="2"/>
</dbReference>
<keyword evidence="4" id="KW-0808">Transferase</keyword>
<evidence type="ECO:0000256" key="15">
    <source>
        <dbReference type="ARBA" id="ARBA00069492"/>
    </source>
</evidence>
<dbReference type="GO" id="GO:0006164">
    <property type="term" value="P:purine nucleotide biosynthetic process"/>
    <property type="evidence" value="ECO:0007669"/>
    <property type="project" value="TreeGrafter"/>
</dbReference>
<evidence type="ECO:0000256" key="12">
    <source>
        <dbReference type="ARBA" id="ARBA00049535"/>
    </source>
</evidence>
<dbReference type="Proteomes" id="UP000198528">
    <property type="component" value="Unassembled WGS sequence"/>
</dbReference>
<accession>A0A1G6MRU5</accession>
<evidence type="ECO:0000256" key="4">
    <source>
        <dbReference type="ARBA" id="ARBA00022679"/>
    </source>
</evidence>
<dbReference type="EMBL" id="FMZL01000024">
    <property type="protein sequence ID" value="SDC57706.1"/>
    <property type="molecule type" value="Genomic_DNA"/>
</dbReference>
<dbReference type="PANTHER" id="PTHR10210:SF41">
    <property type="entry name" value="RIBOSE-PHOSPHATE PYROPHOSPHOKINASE 1, CHLOROPLASTIC"/>
    <property type="match status" value="1"/>
</dbReference>
<dbReference type="SMART" id="SM01400">
    <property type="entry name" value="Pribosyltran_N"/>
    <property type="match status" value="1"/>
</dbReference>
<dbReference type="PANTHER" id="PTHR10210">
    <property type="entry name" value="RIBOSE-PHOSPHATE DIPHOSPHOKINASE FAMILY MEMBER"/>
    <property type="match status" value="1"/>
</dbReference>
<evidence type="ECO:0000256" key="9">
    <source>
        <dbReference type="ARBA" id="ARBA00022840"/>
    </source>
</evidence>
<dbReference type="AlphaFoldDB" id="A0A1G6MRU5"/>
<dbReference type="InterPro" id="IPR029057">
    <property type="entry name" value="PRTase-like"/>
</dbReference>
<dbReference type="EC" id="2.7.6.1" evidence="3"/>